<evidence type="ECO:0000259" key="2">
    <source>
        <dbReference type="PROSITE" id="PS51857"/>
    </source>
</evidence>
<feature type="compositionally biased region" description="Low complexity" evidence="1">
    <location>
        <begin position="99"/>
        <end position="113"/>
    </location>
</feature>
<dbReference type="GeneID" id="101678967"/>
<dbReference type="RefSeq" id="XP_012912598.1">
    <property type="nucleotide sequence ID" value="XM_013057144.2"/>
</dbReference>
<dbReference type="InterPro" id="IPR050181">
    <property type="entry name" value="Cold_shock_domain"/>
</dbReference>
<dbReference type="PRINTS" id="PR00050">
    <property type="entry name" value="COLDSHOCK"/>
</dbReference>
<dbReference type="OrthoDB" id="203339at2759"/>
<name>A0A8U0TE36_MUSPF</name>
<dbReference type="InterPro" id="IPR002059">
    <property type="entry name" value="CSP_DNA-bd"/>
</dbReference>
<dbReference type="SUPFAM" id="SSF50249">
    <property type="entry name" value="Nucleic acid-binding proteins"/>
    <property type="match status" value="1"/>
</dbReference>
<dbReference type="Pfam" id="PF00313">
    <property type="entry name" value="CSD"/>
    <property type="match status" value="1"/>
</dbReference>
<dbReference type="AlphaFoldDB" id="A0A8U0TE36"/>
<proteinExistence type="predicted"/>
<evidence type="ECO:0000313" key="3">
    <source>
        <dbReference type="Proteomes" id="UP000000715"/>
    </source>
</evidence>
<reference evidence="4" key="1">
    <citation type="submission" date="2025-08" db="UniProtKB">
        <authorList>
            <consortium name="RefSeq"/>
        </authorList>
    </citation>
    <scope>IDENTIFICATION</scope>
    <source>
        <tissue evidence="4">Brain</tissue>
    </source>
</reference>
<feature type="domain" description="CSD" evidence="2">
    <location>
        <begin position="1"/>
        <end position="62"/>
    </location>
</feature>
<dbReference type="PANTHER" id="PTHR11544">
    <property type="entry name" value="COLD SHOCK DOMAIN CONTAINING PROTEINS"/>
    <property type="match status" value="1"/>
</dbReference>
<keyword evidence="3" id="KW-1185">Reference proteome</keyword>
<dbReference type="GO" id="GO:0003676">
    <property type="term" value="F:nucleic acid binding"/>
    <property type="evidence" value="ECO:0007669"/>
    <property type="project" value="InterPro"/>
</dbReference>
<protein>
    <submittedName>
        <fullName evidence="4">Y-box-binding protein 1-like</fullName>
    </submittedName>
</protein>
<sequence length="113" mass="12052">MRCLIPLILPQDLNDTQEDVFVHQIAIKKNNSGKHLCEEDGESVEFDVVEGEKGVEAAAVTSPGGVPTQGSKHAADLNHHRRGRCPHNPKPQDGKDTGAANPPAENSSAPKAE</sequence>
<dbReference type="InterPro" id="IPR012340">
    <property type="entry name" value="NA-bd_OB-fold"/>
</dbReference>
<accession>A0A8U0TE36</accession>
<evidence type="ECO:0000313" key="4">
    <source>
        <dbReference type="RefSeq" id="XP_012912598.1"/>
    </source>
</evidence>
<feature type="region of interest" description="Disordered" evidence="1">
    <location>
        <begin position="59"/>
        <end position="113"/>
    </location>
</feature>
<evidence type="ECO:0000256" key="1">
    <source>
        <dbReference type="SAM" id="MobiDB-lite"/>
    </source>
</evidence>
<dbReference type="KEGG" id="mpuf:101678967"/>
<organism evidence="3 4">
    <name type="scientific">Mustela putorius furo</name>
    <name type="common">European domestic ferret</name>
    <name type="synonym">Mustela furo</name>
    <dbReference type="NCBI Taxonomy" id="9669"/>
    <lineage>
        <taxon>Eukaryota</taxon>
        <taxon>Metazoa</taxon>
        <taxon>Chordata</taxon>
        <taxon>Craniata</taxon>
        <taxon>Vertebrata</taxon>
        <taxon>Euteleostomi</taxon>
        <taxon>Mammalia</taxon>
        <taxon>Eutheria</taxon>
        <taxon>Laurasiatheria</taxon>
        <taxon>Carnivora</taxon>
        <taxon>Caniformia</taxon>
        <taxon>Musteloidea</taxon>
        <taxon>Mustelidae</taxon>
        <taxon>Mustelinae</taxon>
        <taxon>Mustela</taxon>
    </lineage>
</organism>
<gene>
    <name evidence="4" type="primary">LOC101678967</name>
</gene>
<dbReference type="PROSITE" id="PS51857">
    <property type="entry name" value="CSD_2"/>
    <property type="match status" value="1"/>
</dbReference>
<dbReference type="Proteomes" id="UP000000715">
    <property type="component" value="Unplaced"/>
</dbReference>
<dbReference type="Gene3D" id="2.40.50.140">
    <property type="entry name" value="Nucleic acid-binding proteins"/>
    <property type="match status" value="1"/>
</dbReference>